<dbReference type="EMBL" id="KB637294">
    <property type="protein sequence ID" value="EMS16965.1"/>
    <property type="molecule type" value="Genomic_DNA"/>
</dbReference>
<dbReference type="InterPro" id="IPR006571">
    <property type="entry name" value="TLDc_dom"/>
</dbReference>
<evidence type="ECO:0000313" key="2">
    <source>
        <dbReference type="EMBL" id="EMS16965.1"/>
    </source>
</evidence>
<protein>
    <recommendedName>
        <fullName evidence="1">TLDc domain-containing protein</fullName>
    </recommendedName>
</protein>
<organism evidence="2 3">
    <name type="scientific">Entamoeba histolytica HM-3:IMSS</name>
    <dbReference type="NCBI Taxonomy" id="885315"/>
    <lineage>
        <taxon>Eukaryota</taxon>
        <taxon>Amoebozoa</taxon>
        <taxon>Evosea</taxon>
        <taxon>Archamoebae</taxon>
        <taxon>Mastigamoebida</taxon>
        <taxon>Entamoebidae</taxon>
        <taxon>Entamoeba</taxon>
    </lineage>
</organism>
<evidence type="ECO:0000259" key="1">
    <source>
        <dbReference type="Pfam" id="PF07534"/>
    </source>
</evidence>
<accession>M7WGL5</accession>
<dbReference type="Proteomes" id="UP000030780">
    <property type="component" value="Unassembled WGS sequence"/>
</dbReference>
<proteinExistence type="predicted"/>
<dbReference type="VEuPathDB" id="AmoebaDB:KM1_179350"/>
<gene>
    <name evidence="2" type="ORF">KM1_179350</name>
</gene>
<dbReference type="AlphaFoldDB" id="M7WGL5"/>
<reference evidence="2 3" key="1">
    <citation type="submission" date="2013-01" db="EMBL/GenBank/DDBJ databases">
        <authorList>
            <person name="Inman J."/>
            <person name="Zafar N."/>
            <person name="Lorenzi H."/>
            <person name="Caler E."/>
        </authorList>
    </citation>
    <scope>NUCLEOTIDE SEQUENCE [LARGE SCALE GENOMIC DNA]</scope>
    <source>
        <strain evidence="2 3">HM-3:IMSS</strain>
    </source>
</reference>
<name>M7WGL5_ENTHI</name>
<evidence type="ECO:0000313" key="3">
    <source>
        <dbReference type="Proteomes" id="UP000030780"/>
    </source>
</evidence>
<feature type="domain" description="TLDc" evidence="1">
    <location>
        <begin position="2"/>
        <end position="69"/>
    </location>
</feature>
<sequence>MNKEYIIIIIEYEDGNKFGGYVNSKIDKVDDDIYDSKQFVFSLNSNGIMKRVKKFCIKQQQHAFYLYNQSSDCLFALGMR</sequence>
<dbReference type="OrthoDB" id="33397at2759"/>
<dbReference type="Pfam" id="PF07534">
    <property type="entry name" value="TLD"/>
    <property type="match status" value="1"/>
</dbReference>